<reference evidence="3" key="1">
    <citation type="journal article" date="2014" name="Genome Biol. Evol.">
        <title>Pangenome evidence for extensive interdomain horizontal transfer affecting lineage core and shell genes in uncultured planktonic thaumarchaeota and euryarchaeota.</title>
        <authorList>
            <person name="Deschamps P."/>
            <person name="Zivanovic Y."/>
            <person name="Moreira D."/>
            <person name="Rodriguez-Valera F."/>
            <person name="Lopez-Garcia P."/>
        </authorList>
    </citation>
    <scope>NUCLEOTIDE SEQUENCE</scope>
</reference>
<dbReference type="AlphaFoldDB" id="A0A075HQU5"/>
<feature type="domain" description="Glycosyltransferase RgtA/B/C/D-like" evidence="2">
    <location>
        <begin position="162"/>
        <end position="291"/>
    </location>
</feature>
<feature type="transmembrane region" description="Helical" evidence="1">
    <location>
        <begin position="206"/>
        <end position="221"/>
    </location>
</feature>
<feature type="transmembrane region" description="Helical" evidence="1">
    <location>
        <begin position="184"/>
        <end position="200"/>
    </location>
</feature>
<accession>A0A075HQU5</accession>
<evidence type="ECO:0000313" key="3">
    <source>
        <dbReference type="EMBL" id="AIF16767.1"/>
    </source>
</evidence>
<feature type="transmembrane region" description="Helical" evidence="1">
    <location>
        <begin position="391"/>
        <end position="411"/>
    </location>
</feature>
<keyword evidence="1" id="KW-1133">Transmembrane helix</keyword>
<proteinExistence type="predicted"/>
<evidence type="ECO:0000259" key="2">
    <source>
        <dbReference type="Pfam" id="PF13231"/>
    </source>
</evidence>
<feature type="transmembrane region" description="Helical" evidence="1">
    <location>
        <begin position="365"/>
        <end position="385"/>
    </location>
</feature>
<evidence type="ECO:0000256" key="1">
    <source>
        <dbReference type="SAM" id="Phobius"/>
    </source>
</evidence>
<feature type="transmembrane region" description="Helical" evidence="1">
    <location>
        <begin position="423"/>
        <end position="450"/>
    </location>
</feature>
<feature type="transmembrane region" description="Helical" evidence="1">
    <location>
        <begin position="228"/>
        <end position="244"/>
    </location>
</feature>
<dbReference type="Pfam" id="PF13231">
    <property type="entry name" value="PMT_2"/>
    <property type="match status" value="1"/>
</dbReference>
<feature type="transmembrane region" description="Helical" evidence="1">
    <location>
        <begin position="155"/>
        <end position="172"/>
    </location>
</feature>
<organism evidence="3">
    <name type="scientific">uncultured marine thaumarchaeote KM3_74_H09</name>
    <dbReference type="NCBI Taxonomy" id="1456276"/>
    <lineage>
        <taxon>Archaea</taxon>
        <taxon>Nitrososphaerota</taxon>
        <taxon>environmental samples</taxon>
    </lineage>
</organism>
<dbReference type="EMBL" id="KF901064">
    <property type="protein sequence ID" value="AIF16767.1"/>
    <property type="molecule type" value="Genomic_DNA"/>
</dbReference>
<keyword evidence="1" id="KW-0812">Transmembrane</keyword>
<protein>
    <recommendedName>
        <fullName evidence="2">Glycosyltransferase RgtA/B/C/D-like domain-containing protein</fullName>
    </recommendedName>
</protein>
<sequence>MLIIKFLSPLIMNLKTKNSNNFKFLLILFSLFFVIFVFTSDGHRFTFDEDVAAQQSKRIATLSPDPSYVEGESRLFFEYPWLFPPEHNQRPICENAILCSHGTIIHSVTQAPFIFINNNLNIITTSEFWTIEDFDDFHYVTWRNSIEPDFTFMELFYAPFFSALSACVLFLISTTYGFSVRTSLILVFLFCLSTVTWAYSQTSLNSVPLIFFILTGFFFYRKFQKTNSYFNLILTAIFFGIGFLTRQDMILLIIPFFVFILINSLRKNSKLKRFFKTLLSFAIPAVSSYVIYKIIQHVRIGDTGNPPQAVTAASDIALGAVIHPIHQHIFGMLFSPGAGLFFYAPILFTCFVGFFDFYKKHKSDCILMISLVVFFILFNSTNVHWHGFNSWGARYLLPIIPFLILPLGASIEKRTNFFFKLSIILLGVVGFVINLIYLLQDVAWFVWGFFGSDERGLYSLARKADTTVHDMWINPLIIWTFEYSQIAQATLWLFAKPQLDIFLAKIFGIELFVVCLTVTIFILFFMLVKSSRNYIVQQKEL</sequence>
<feature type="transmembrane region" description="Helical" evidence="1">
    <location>
        <begin position="250"/>
        <end position="266"/>
    </location>
</feature>
<name>A0A075HQU5_9ARCH</name>
<feature type="transmembrane region" description="Helical" evidence="1">
    <location>
        <begin position="340"/>
        <end position="358"/>
    </location>
</feature>
<keyword evidence="1" id="KW-0472">Membrane</keyword>
<feature type="transmembrane region" description="Helical" evidence="1">
    <location>
        <begin position="501"/>
        <end position="528"/>
    </location>
</feature>
<feature type="transmembrane region" description="Helical" evidence="1">
    <location>
        <begin position="278"/>
        <end position="295"/>
    </location>
</feature>
<dbReference type="InterPro" id="IPR038731">
    <property type="entry name" value="RgtA/B/C-like"/>
</dbReference>
<feature type="transmembrane region" description="Helical" evidence="1">
    <location>
        <begin position="21"/>
        <end position="39"/>
    </location>
</feature>